<evidence type="ECO:0000256" key="1">
    <source>
        <dbReference type="SAM" id="Phobius"/>
    </source>
</evidence>
<dbReference type="RefSeq" id="WP_018964553.1">
    <property type="nucleotide sequence ID" value="NZ_CALUCC010000003.1"/>
</dbReference>
<evidence type="ECO:0000313" key="3">
    <source>
        <dbReference type="Proteomes" id="UP000030146"/>
    </source>
</evidence>
<reference evidence="2 3" key="1">
    <citation type="submission" date="2014-08" db="EMBL/GenBank/DDBJ databases">
        <title>Porphyromonas gulae strain:COT-052_OH3439 Genome sequencing.</title>
        <authorList>
            <person name="Wallis C."/>
            <person name="Deusch O."/>
            <person name="O'Flynn C."/>
            <person name="Davis I."/>
            <person name="Jospin G."/>
            <person name="Darling A.E."/>
            <person name="Coil D.A."/>
            <person name="Alexiev A."/>
            <person name="Horsfall A."/>
            <person name="Kirkwood N."/>
            <person name="Harris S."/>
            <person name="Eisen J.A."/>
        </authorList>
    </citation>
    <scope>NUCLEOTIDE SEQUENCE [LARGE SCALE GENOMIC DNA]</scope>
    <source>
        <strain evidence="3">COT-052 OH3439</strain>
    </source>
</reference>
<dbReference type="EMBL" id="JRAK01000057">
    <property type="protein sequence ID" value="KGN89895.1"/>
    <property type="molecule type" value="Genomic_DNA"/>
</dbReference>
<keyword evidence="3" id="KW-1185">Reference proteome</keyword>
<proteinExistence type="predicted"/>
<sequence>MKQNIEDKKLKELFRQLPKQPAGLKQRFDVMRAVREEAARRERRAHRLFGIAMAGVCVLAVVVFVVLGSKGLFSGLDFDSLVQDRPFRNPFAGLGNDIAGAPLIFLSVVLLFGLFLYELYRNTKHRDTKS</sequence>
<feature type="transmembrane region" description="Helical" evidence="1">
    <location>
        <begin position="48"/>
        <end position="67"/>
    </location>
</feature>
<dbReference type="PATRIC" id="fig|111105.18.peg.560"/>
<name>A0A0A2E0Q3_9PORP</name>
<accession>A0A0A2E0Q3</accession>
<dbReference type="Proteomes" id="UP000030146">
    <property type="component" value="Unassembled WGS sequence"/>
</dbReference>
<protein>
    <submittedName>
        <fullName evidence="2">Uncharacterized protein</fullName>
    </submittedName>
</protein>
<evidence type="ECO:0000313" key="2">
    <source>
        <dbReference type="EMBL" id="KGN89895.1"/>
    </source>
</evidence>
<dbReference type="AlphaFoldDB" id="A0A0A2E0Q3"/>
<organism evidence="2 3">
    <name type="scientific">Porphyromonas gulae</name>
    <dbReference type="NCBI Taxonomy" id="111105"/>
    <lineage>
        <taxon>Bacteria</taxon>
        <taxon>Pseudomonadati</taxon>
        <taxon>Bacteroidota</taxon>
        <taxon>Bacteroidia</taxon>
        <taxon>Bacteroidales</taxon>
        <taxon>Porphyromonadaceae</taxon>
        <taxon>Porphyromonas</taxon>
    </lineage>
</organism>
<keyword evidence="1" id="KW-0812">Transmembrane</keyword>
<gene>
    <name evidence="2" type="ORF">HR15_03830</name>
</gene>
<keyword evidence="1" id="KW-0472">Membrane</keyword>
<feature type="transmembrane region" description="Helical" evidence="1">
    <location>
        <begin position="98"/>
        <end position="120"/>
    </location>
</feature>
<keyword evidence="1" id="KW-1133">Transmembrane helix</keyword>
<comment type="caution">
    <text evidence="2">The sequence shown here is derived from an EMBL/GenBank/DDBJ whole genome shotgun (WGS) entry which is preliminary data.</text>
</comment>